<feature type="chain" id="PRO_5001659853" evidence="2">
    <location>
        <begin position="22"/>
        <end position="130"/>
    </location>
</feature>
<feature type="coiled-coil region" evidence="1">
    <location>
        <begin position="98"/>
        <end position="125"/>
    </location>
</feature>
<name>A0A069D2R6_9BACE</name>
<keyword evidence="2" id="KW-0732">Signal</keyword>
<sequence length="130" mass="14188">MRKIGMIGGIIISLLGLVACGGNPTPQTPVENSKDAAVIVNTARIAYDDGSEEKLYHADLQYARSFKFAPQTNGIATKVMISPGQKVSEGQALIAYPVQNYQLQMEQQQAVYKDMQSKLEKQKTLLAKVS</sequence>
<evidence type="ECO:0000313" key="4">
    <source>
        <dbReference type="Proteomes" id="UP000027601"/>
    </source>
</evidence>
<evidence type="ECO:0000256" key="1">
    <source>
        <dbReference type="SAM" id="Coils"/>
    </source>
</evidence>
<proteinExistence type="predicted"/>
<dbReference type="Proteomes" id="UP000027601">
    <property type="component" value="Unassembled WGS sequence"/>
</dbReference>
<keyword evidence="1" id="KW-0175">Coiled coil</keyword>
<dbReference type="AlphaFoldDB" id="A0A069D2R6"/>
<evidence type="ECO:0000256" key="2">
    <source>
        <dbReference type="SAM" id="SignalP"/>
    </source>
</evidence>
<accession>A0A069D2R6</accession>
<reference evidence="3 4" key="1">
    <citation type="journal article" date="2015" name="Microbes Environ.">
        <title>Distribution and evolution of nitrogen fixation genes in the phylum bacteroidetes.</title>
        <authorList>
            <person name="Inoue J."/>
            <person name="Oshima K."/>
            <person name="Suda W."/>
            <person name="Sakamoto M."/>
            <person name="Iino T."/>
            <person name="Noda S."/>
            <person name="Hongoh Y."/>
            <person name="Hattori M."/>
            <person name="Ohkuma M."/>
        </authorList>
    </citation>
    <scope>NUCLEOTIDE SEQUENCE [LARGE SCALE GENOMIC DNA]</scope>
    <source>
        <strain evidence="3 4">JCM 15093</strain>
    </source>
</reference>
<dbReference type="STRING" id="1121097.GCA_000428125_02021"/>
<protein>
    <submittedName>
        <fullName evidence="3">Uncharacterized protein</fullName>
    </submittedName>
</protein>
<dbReference type="SUPFAM" id="SSF111369">
    <property type="entry name" value="HlyD-like secretion proteins"/>
    <property type="match status" value="1"/>
</dbReference>
<gene>
    <name evidence="3" type="ORF">JCM15093_1767</name>
</gene>
<organism evidence="3 4">
    <name type="scientific">Bacteroides graminisolvens DSM 19988 = JCM 15093</name>
    <dbReference type="NCBI Taxonomy" id="1121097"/>
    <lineage>
        <taxon>Bacteria</taxon>
        <taxon>Pseudomonadati</taxon>
        <taxon>Bacteroidota</taxon>
        <taxon>Bacteroidia</taxon>
        <taxon>Bacteroidales</taxon>
        <taxon>Bacteroidaceae</taxon>
        <taxon>Bacteroides</taxon>
    </lineage>
</organism>
<dbReference type="PROSITE" id="PS51257">
    <property type="entry name" value="PROKAR_LIPOPROTEIN"/>
    <property type="match status" value="1"/>
</dbReference>
<keyword evidence="4" id="KW-1185">Reference proteome</keyword>
<feature type="signal peptide" evidence="2">
    <location>
        <begin position="1"/>
        <end position="21"/>
    </location>
</feature>
<comment type="caution">
    <text evidence="3">The sequence shown here is derived from an EMBL/GenBank/DDBJ whole genome shotgun (WGS) entry which is preliminary data.</text>
</comment>
<evidence type="ECO:0000313" key="3">
    <source>
        <dbReference type="EMBL" id="GAK36595.1"/>
    </source>
</evidence>
<dbReference type="OrthoDB" id="9793801at2"/>
<dbReference type="EMBL" id="BAJS01000008">
    <property type="protein sequence ID" value="GAK36595.1"/>
    <property type="molecule type" value="Genomic_DNA"/>
</dbReference>
<dbReference type="eggNOG" id="COG0845">
    <property type="taxonomic scope" value="Bacteria"/>
</dbReference>
<dbReference type="RefSeq" id="WP_024996459.1">
    <property type="nucleotide sequence ID" value="NZ_BAJS01000008.1"/>
</dbReference>